<keyword evidence="5" id="KW-0560">Oxidoreductase</keyword>
<dbReference type="InterPro" id="IPR000391">
    <property type="entry name" value="Rng_hydr_dOase-bsu"/>
</dbReference>
<protein>
    <submittedName>
        <fullName evidence="6">Biphenyl 2,3-dioxygenase</fullName>
    </submittedName>
</protein>
<dbReference type="GO" id="GO:0051213">
    <property type="term" value="F:dioxygenase activity"/>
    <property type="evidence" value="ECO:0007669"/>
    <property type="project" value="UniProtKB-KW"/>
</dbReference>
<evidence type="ECO:0000256" key="5">
    <source>
        <dbReference type="ARBA" id="ARBA00023002"/>
    </source>
</evidence>
<keyword evidence="4 6" id="KW-0223">Dioxygenase</keyword>
<dbReference type="Proteomes" id="UP000176037">
    <property type="component" value="Unassembled WGS sequence"/>
</dbReference>
<dbReference type="OrthoDB" id="7062869at2"/>
<dbReference type="PANTHER" id="PTHR41534:SF2">
    <property type="entry name" value="3-PHENYLPROPIONATE_CINNAMIC ACID DIOXYGENASE SUBUNIT BETA"/>
    <property type="match status" value="1"/>
</dbReference>
<comment type="similarity">
    <text evidence="2">Belongs to the bacterial ring-hydroxylating dioxygenase beta subunit family.</text>
</comment>
<dbReference type="InterPro" id="IPR032710">
    <property type="entry name" value="NTF2-like_dom_sf"/>
</dbReference>
<dbReference type="STRING" id="1856405.BFC17_08825"/>
<dbReference type="GO" id="GO:0019380">
    <property type="term" value="P:3-phenylpropionate catabolic process"/>
    <property type="evidence" value="ECO:0007669"/>
    <property type="project" value="TreeGrafter"/>
</dbReference>
<comment type="caution">
    <text evidence="6">The sequence shown here is derived from an EMBL/GenBank/DDBJ whole genome shotgun (WGS) entry which is preliminary data.</text>
</comment>
<keyword evidence="3" id="KW-0058">Aromatic hydrocarbons catabolism</keyword>
<dbReference type="Pfam" id="PF00866">
    <property type="entry name" value="Ring_hydroxyl_B"/>
    <property type="match status" value="1"/>
</dbReference>
<evidence type="ECO:0000256" key="3">
    <source>
        <dbReference type="ARBA" id="ARBA00022797"/>
    </source>
</evidence>
<reference evidence="6 7" key="1">
    <citation type="submission" date="2016-09" db="EMBL/GenBank/DDBJ databases">
        <title>Alteromonas lipolytica, a new species isolated from sea water.</title>
        <authorList>
            <person name="Wu Y.-H."/>
            <person name="Cheng H."/>
            <person name="Xu X.-W."/>
        </authorList>
    </citation>
    <scope>NUCLEOTIDE SEQUENCE [LARGE SCALE GENOMIC DNA]</scope>
    <source>
        <strain evidence="6 7">JW12</strain>
    </source>
</reference>
<sequence length="182" mass="21758">MTKEQLLALECKGEHVDLQTYFNVQRFVNREANWLNHELLNEWSESLEDDLVYWIPLRENRLRRDKTPELSPSYVSMFDEDKGSIMMRLKRNDSGMCWTEDPPTRQVMSVSNLEVFHTDKADEFEVHTVFTLYRSRFERDDSTIMGRRKDIWRKVGTEYRLAGRLVLLQQSTLLTKNLNVFM</sequence>
<evidence type="ECO:0000313" key="7">
    <source>
        <dbReference type="Proteomes" id="UP000176037"/>
    </source>
</evidence>
<dbReference type="EMBL" id="MJIC01000002">
    <property type="protein sequence ID" value="OFI36215.1"/>
    <property type="molecule type" value="Genomic_DNA"/>
</dbReference>
<dbReference type="RefSeq" id="WP_070174622.1">
    <property type="nucleotide sequence ID" value="NZ_BMJR01000007.1"/>
</dbReference>
<gene>
    <name evidence="6" type="ORF">BFC17_08825</name>
</gene>
<comment type="pathway">
    <text evidence="1">Aromatic compound metabolism.</text>
</comment>
<evidence type="ECO:0000256" key="1">
    <source>
        <dbReference type="ARBA" id="ARBA00005211"/>
    </source>
</evidence>
<organism evidence="6 7">
    <name type="scientific">Alteromonas lipolytica</name>
    <dbReference type="NCBI Taxonomy" id="1856405"/>
    <lineage>
        <taxon>Bacteria</taxon>
        <taxon>Pseudomonadati</taxon>
        <taxon>Pseudomonadota</taxon>
        <taxon>Gammaproteobacteria</taxon>
        <taxon>Alteromonadales</taxon>
        <taxon>Alteromonadaceae</taxon>
        <taxon>Alteromonas/Salinimonas group</taxon>
        <taxon>Alteromonas</taxon>
    </lineage>
</organism>
<dbReference type="SUPFAM" id="SSF54427">
    <property type="entry name" value="NTF2-like"/>
    <property type="match status" value="1"/>
</dbReference>
<proteinExistence type="inferred from homology"/>
<accession>A0A1E8FJW5</accession>
<evidence type="ECO:0000256" key="4">
    <source>
        <dbReference type="ARBA" id="ARBA00022964"/>
    </source>
</evidence>
<keyword evidence="7" id="KW-1185">Reference proteome</keyword>
<dbReference type="Gene3D" id="3.10.450.50">
    <property type="match status" value="1"/>
</dbReference>
<evidence type="ECO:0000313" key="6">
    <source>
        <dbReference type="EMBL" id="OFI36215.1"/>
    </source>
</evidence>
<dbReference type="PANTHER" id="PTHR41534">
    <property type="entry name" value="BLR3401 PROTEIN"/>
    <property type="match status" value="1"/>
</dbReference>
<dbReference type="NCBIfam" id="NF007479">
    <property type="entry name" value="PRK10069.1"/>
    <property type="match status" value="1"/>
</dbReference>
<name>A0A1E8FJW5_9ALTE</name>
<evidence type="ECO:0000256" key="2">
    <source>
        <dbReference type="ARBA" id="ARBA00009570"/>
    </source>
</evidence>
<dbReference type="CDD" id="cd00667">
    <property type="entry name" value="ring_hydroxylating_dioxygenases_beta"/>
    <property type="match status" value="1"/>
</dbReference>
<dbReference type="AlphaFoldDB" id="A0A1E8FJW5"/>